<reference evidence="4" key="1">
    <citation type="submission" date="2022-11" db="EMBL/GenBank/DDBJ databases">
        <title>Complete genome sequence of Methanogenium organophilum DSM 3596.</title>
        <authorList>
            <person name="Chen S.-C."/>
            <person name="Lai S.-J."/>
            <person name="You Y.-T."/>
        </authorList>
    </citation>
    <scope>NUCLEOTIDE SEQUENCE</scope>
    <source>
        <strain evidence="4">DSM 3596</strain>
    </source>
</reference>
<sequence>MTESDVKAMNITYKPIGIIHSEHTRHEDTPIQGIFNPAPGTIEVFEEFAEGLQDIESFTHLFLLYHFHRATGDSLVQAPFLDGEKARGIFSIRHFNRPNPIGISIVDLKAVRGNILEISACDILDGTPLLDIKPYVYQFDHRDEVKSGWVDSTHIDDIQEWNATPKQLRDRRRTNL</sequence>
<dbReference type="InterPro" id="IPR036413">
    <property type="entry name" value="YaeB-like_sf"/>
</dbReference>
<dbReference type="CDD" id="cd09281">
    <property type="entry name" value="UPF0066"/>
    <property type="match status" value="1"/>
</dbReference>
<protein>
    <submittedName>
        <fullName evidence="4">tRNA (N6-threonylcarbamoyladenosine(37)-N6)-methyltransferase TrmO</fullName>
    </submittedName>
</protein>
<keyword evidence="5" id="KW-1185">Reference proteome</keyword>
<keyword evidence="1" id="KW-0949">S-adenosyl-L-methionine</keyword>
<dbReference type="GeneID" id="76834414"/>
<feature type="domain" description="TsaA-like" evidence="3">
    <location>
        <begin position="13"/>
        <end position="144"/>
    </location>
</feature>
<dbReference type="InterPro" id="IPR040372">
    <property type="entry name" value="YaeB-like"/>
</dbReference>
<organism evidence="4 5">
    <name type="scientific">Methanogenium organophilum</name>
    <dbReference type="NCBI Taxonomy" id="2199"/>
    <lineage>
        <taxon>Archaea</taxon>
        <taxon>Methanobacteriati</taxon>
        <taxon>Methanobacteriota</taxon>
        <taxon>Stenosarchaea group</taxon>
        <taxon>Methanomicrobia</taxon>
        <taxon>Methanomicrobiales</taxon>
        <taxon>Methanomicrobiaceae</taxon>
        <taxon>Methanogenium</taxon>
    </lineage>
</organism>
<dbReference type="Pfam" id="PF01980">
    <property type="entry name" value="TrmO_N"/>
    <property type="match status" value="1"/>
</dbReference>
<comment type="similarity">
    <text evidence="2">Belongs to the tRNA methyltransferase O family.</text>
</comment>
<evidence type="ECO:0000313" key="5">
    <source>
        <dbReference type="Proteomes" id="UP001163096"/>
    </source>
</evidence>
<dbReference type="PANTHER" id="PTHR12818:SF0">
    <property type="entry name" value="TRNA (ADENINE(37)-N6)-METHYLTRANSFERASE"/>
    <property type="match status" value="1"/>
</dbReference>
<dbReference type="InterPro" id="IPR036414">
    <property type="entry name" value="YaeB_N_sf"/>
</dbReference>
<dbReference type="Proteomes" id="UP001163096">
    <property type="component" value="Chromosome"/>
</dbReference>
<proteinExistence type="inferred from homology"/>
<dbReference type="RefSeq" id="WP_268187491.1">
    <property type="nucleotide sequence ID" value="NZ_CP113361.1"/>
</dbReference>
<dbReference type="AlphaFoldDB" id="A0A9X9T899"/>
<dbReference type="InterPro" id="IPR023370">
    <property type="entry name" value="TrmO-like_N"/>
</dbReference>
<dbReference type="NCBIfam" id="TIGR00104">
    <property type="entry name" value="tRNA_TsaA"/>
    <property type="match status" value="1"/>
</dbReference>
<evidence type="ECO:0000259" key="3">
    <source>
        <dbReference type="PROSITE" id="PS51668"/>
    </source>
</evidence>
<dbReference type="KEGG" id="mou:OU421_04890"/>
<dbReference type="PANTHER" id="PTHR12818">
    <property type="entry name" value="TRNA (ADENINE(37)-N6)-METHYLTRANSFERASE"/>
    <property type="match status" value="1"/>
</dbReference>
<evidence type="ECO:0000313" key="4">
    <source>
        <dbReference type="EMBL" id="WAI02213.1"/>
    </source>
</evidence>
<evidence type="ECO:0000256" key="2">
    <source>
        <dbReference type="ARBA" id="ARBA00033753"/>
    </source>
</evidence>
<evidence type="ECO:0000256" key="1">
    <source>
        <dbReference type="ARBA" id="ARBA00022691"/>
    </source>
</evidence>
<dbReference type="PROSITE" id="PS51668">
    <property type="entry name" value="TSAA_2"/>
    <property type="match status" value="1"/>
</dbReference>
<dbReference type="Gene3D" id="2.40.30.70">
    <property type="entry name" value="YaeB-like"/>
    <property type="match status" value="1"/>
</dbReference>
<dbReference type="SUPFAM" id="SSF118196">
    <property type="entry name" value="YaeB-like"/>
    <property type="match status" value="1"/>
</dbReference>
<dbReference type="EMBL" id="CP113361">
    <property type="protein sequence ID" value="WAI02213.1"/>
    <property type="molecule type" value="Genomic_DNA"/>
</dbReference>
<accession>A0A9X9T899</accession>
<gene>
    <name evidence="4" type="primary">tsaA</name>
    <name evidence="4" type="ORF">OU421_04890</name>
</gene>
<name>A0A9X9T899_METOG</name>